<evidence type="ECO:0000313" key="1">
    <source>
        <dbReference type="EMBL" id="KAJ3651042.1"/>
    </source>
</evidence>
<gene>
    <name evidence="1" type="ORF">Zmor_017105</name>
</gene>
<reference evidence="1" key="1">
    <citation type="journal article" date="2023" name="G3 (Bethesda)">
        <title>Whole genome assemblies of Zophobas morio and Tenebrio molitor.</title>
        <authorList>
            <person name="Kaur S."/>
            <person name="Stinson S.A."/>
            <person name="diCenzo G.C."/>
        </authorList>
    </citation>
    <scope>NUCLEOTIDE SEQUENCE</scope>
    <source>
        <strain evidence="1">QUZm001</strain>
    </source>
</reference>
<dbReference type="AlphaFoldDB" id="A0AA38IBT8"/>
<keyword evidence="2" id="KW-1185">Reference proteome</keyword>
<sequence>MLVVRSYPRRDQRLSTFSMAAGGEAGDCDSFGGGDAGSSRRWRLREAATAASGGECRRGGSRLTESGVQGRVTIEQSHKFIDYQIV</sequence>
<name>A0AA38IBT8_9CUCU</name>
<organism evidence="1 2">
    <name type="scientific">Zophobas morio</name>
    <dbReference type="NCBI Taxonomy" id="2755281"/>
    <lineage>
        <taxon>Eukaryota</taxon>
        <taxon>Metazoa</taxon>
        <taxon>Ecdysozoa</taxon>
        <taxon>Arthropoda</taxon>
        <taxon>Hexapoda</taxon>
        <taxon>Insecta</taxon>
        <taxon>Pterygota</taxon>
        <taxon>Neoptera</taxon>
        <taxon>Endopterygota</taxon>
        <taxon>Coleoptera</taxon>
        <taxon>Polyphaga</taxon>
        <taxon>Cucujiformia</taxon>
        <taxon>Tenebrionidae</taxon>
        <taxon>Zophobas</taxon>
    </lineage>
</organism>
<dbReference type="EMBL" id="JALNTZ010000005">
    <property type="protein sequence ID" value="KAJ3651042.1"/>
    <property type="molecule type" value="Genomic_DNA"/>
</dbReference>
<comment type="caution">
    <text evidence="1">The sequence shown here is derived from an EMBL/GenBank/DDBJ whole genome shotgun (WGS) entry which is preliminary data.</text>
</comment>
<accession>A0AA38IBT8</accession>
<evidence type="ECO:0000313" key="2">
    <source>
        <dbReference type="Proteomes" id="UP001168821"/>
    </source>
</evidence>
<dbReference type="Proteomes" id="UP001168821">
    <property type="component" value="Unassembled WGS sequence"/>
</dbReference>
<proteinExistence type="predicted"/>
<protein>
    <submittedName>
        <fullName evidence="1">Uncharacterized protein</fullName>
    </submittedName>
</protein>